<accession>A0A4S2KJ98</accession>
<evidence type="ECO:0000313" key="3">
    <source>
        <dbReference type="Proteomes" id="UP000310200"/>
    </source>
</evidence>
<reference evidence="2 3" key="1">
    <citation type="journal article" date="2019" name="Philos. Trans. R. Soc. Lond., B, Biol. Sci.">
        <title>Ant behaviour and brain gene expression of defending hosts depend on the ecological success of the intruding social parasite.</title>
        <authorList>
            <person name="Kaur R."/>
            <person name="Stoldt M."/>
            <person name="Jongepier E."/>
            <person name="Feldmeyer B."/>
            <person name="Menzel F."/>
            <person name="Bornberg-Bauer E."/>
            <person name="Foitzik S."/>
        </authorList>
    </citation>
    <scope>NUCLEOTIDE SEQUENCE [LARGE SCALE GENOMIC DNA]</scope>
    <source>
        <tissue evidence="2">Whole body</tissue>
    </source>
</reference>
<feature type="chain" id="PRO_5020286715" evidence="1">
    <location>
        <begin position="17"/>
        <end position="419"/>
    </location>
</feature>
<sequence length="419" mass="44642">MLLSAVIICCMIVANAEPPLNSYSFTAGDSNGYDYSNTVTSNGYLGSKDGYQNGGSFYGAGDTNHKLSNHVSSHSLINAGSQDNIGGGNAGNSYNGYSANDHGNEYAGYSNTYENSASESYNTPTRATSTPLRGYIGGNNNGESAFSAYTSDLVHKDSDFGQYAASSTSSSKRIPAYSGYRPTRISDNYSEGSTDSGVQGYLGSSGSSSYSESADQIYAPYSSGGLTSEYSFGKLKNDPLNLKGGNKYSGIFSIPSETRYTRGSAGHVSYNRDIPSFMSTGSGQSFLGSNFPKTHGIYSSGKPSKYGYKYLSRYAPNSGVTYLPRERDGYYMPVGKGSGKVIIIKDSSPSYTGRVYSDDPLYAASSVSGYRSKSGFANGFSASPNFEGYIGSSTYDDNPAVVRRYRTSGPMFLQKSIYP</sequence>
<evidence type="ECO:0000313" key="2">
    <source>
        <dbReference type="EMBL" id="TGZ49653.1"/>
    </source>
</evidence>
<gene>
    <name evidence="2" type="ORF">DBV15_01268</name>
</gene>
<name>A0A4S2KJ98_9HYME</name>
<organism evidence="2 3">
    <name type="scientific">Temnothorax longispinosus</name>
    <dbReference type="NCBI Taxonomy" id="300112"/>
    <lineage>
        <taxon>Eukaryota</taxon>
        <taxon>Metazoa</taxon>
        <taxon>Ecdysozoa</taxon>
        <taxon>Arthropoda</taxon>
        <taxon>Hexapoda</taxon>
        <taxon>Insecta</taxon>
        <taxon>Pterygota</taxon>
        <taxon>Neoptera</taxon>
        <taxon>Endopterygota</taxon>
        <taxon>Hymenoptera</taxon>
        <taxon>Apocrita</taxon>
        <taxon>Aculeata</taxon>
        <taxon>Formicoidea</taxon>
        <taxon>Formicidae</taxon>
        <taxon>Myrmicinae</taxon>
        <taxon>Temnothorax</taxon>
    </lineage>
</organism>
<evidence type="ECO:0000256" key="1">
    <source>
        <dbReference type="SAM" id="SignalP"/>
    </source>
</evidence>
<dbReference type="Proteomes" id="UP000310200">
    <property type="component" value="Unassembled WGS sequence"/>
</dbReference>
<comment type="caution">
    <text evidence="2">The sequence shown here is derived from an EMBL/GenBank/DDBJ whole genome shotgun (WGS) entry which is preliminary data.</text>
</comment>
<dbReference type="EMBL" id="QBLH01002107">
    <property type="protein sequence ID" value="TGZ49653.1"/>
    <property type="molecule type" value="Genomic_DNA"/>
</dbReference>
<proteinExistence type="predicted"/>
<feature type="signal peptide" evidence="1">
    <location>
        <begin position="1"/>
        <end position="16"/>
    </location>
</feature>
<keyword evidence="3" id="KW-1185">Reference proteome</keyword>
<dbReference type="AlphaFoldDB" id="A0A4S2KJ98"/>
<keyword evidence="1" id="KW-0732">Signal</keyword>
<protein>
    <submittedName>
        <fullName evidence="2">Uncharacterized protein</fullName>
    </submittedName>
</protein>